<dbReference type="GO" id="GO:0030527">
    <property type="term" value="F:structural constituent of chromatin"/>
    <property type="evidence" value="ECO:0007669"/>
    <property type="project" value="InterPro"/>
</dbReference>
<evidence type="ECO:0000313" key="5">
    <source>
        <dbReference type="Proteomes" id="UP000186221"/>
    </source>
</evidence>
<dbReference type="Gene3D" id="4.10.520.10">
    <property type="entry name" value="IHF-like DNA-binding proteins"/>
    <property type="match status" value="1"/>
</dbReference>
<dbReference type="RefSeq" id="WP_076485879.1">
    <property type="nucleotide sequence ID" value="NZ_FTOG01000010.1"/>
</dbReference>
<organism evidence="4 5">
    <name type="scientific">Rhodobacter aestuarii</name>
    <dbReference type="NCBI Taxonomy" id="453582"/>
    <lineage>
        <taxon>Bacteria</taxon>
        <taxon>Pseudomonadati</taxon>
        <taxon>Pseudomonadota</taxon>
        <taxon>Alphaproteobacteria</taxon>
        <taxon>Rhodobacterales</taxon>
        <taxon>Rhodobacter group</taxon>
        <taxon>Rhodobacter</taxon>
    </lineage>
</organism>
<keyword evidence="5" id="KW-1185">Reference proteome</keyword>
<reference evidence="5" key="1">
    <citation type="submission" date="2017-01" db="EMBL/GenBank/DDBJ databases">
        <authorList>
            <person name="Varghese N."/>
            <person name="Submissions S."/>
        </authorList>
    </citation>
    <scope>NUCLEOTIDE SEQUENCE [LARGE SCALE GENOMIC DNA]</scope>
    <source>
        <strain evidence="5">DSM 19945</strain>
    </source>
</reference>
<feature type="region of interest" description="Disordered" evidence="3">
    <location>
        <begin position="117"/>
        <end position="147"/>
    </location>
</feature>
<feature type="compositionally biased region" description="Acidic residues" evidence="3">
    <location>
        <begin position="137"/>
        <end position="147"/>
    </location>
</feature>
<dbReference type="EMBL" id="FTOG01000010">
    <property type="protein sequence ID" value="SIT12058.1"/>
    <property type="molecule type" value="Genomic_DNA"/>
</dbReference>
<dbReference type="SUPFAM" id="SSF47729">
    <property type="entry name" value="IHF-like DNA-binding proteins"/>
    <property type="match status" value="1"/>
</dbReference>
<dbReference type="InterPro" id="IPR010992">
    <property type="entry name" value="IHF-like_DNA-bd_dom_sf"/>
</dbReference>
<dbReference type="InterPro" id="IPR000119">
    <property type="entry name" value="Hist_DNA-bd"/>
</dbReference>
<dbReference type="Pfam" id="PF00216">
    <property type="entry name" value="Bac_DNA_binding"/>
    <property type="match status" value="1"/>
</dbReference>
<dbReference type="STRING" id="453582.SAMN05421580_110153"/>
<comment type="similarity">
    <text evidence="1">Belongs to the bacterial histone-like protein family.</text>
</comment>
<gene>
    <name evidence="4" type="ORF">SAMN05421580_110153</name>
</gene>
<evidence type="ECO:0000256" key="3">
    <source>
        <dbReference type="SAM" id="MobiDB-lite"/>
    </source>
</evidence>
<sequence>MAKSKKSSTKSKSPVKLAVVTDQPIPSENLSEALAVLPVAPPADEAAPVTLSLQVKKREIVERVALRSGAKKAVARDMTDAVLAVLAEALAAGETLVLPPLGKLTVQRQAERGGADVLHLKLKRPGSGAADKKDEISGEDPLAEGED</sequence>
<keyword evidence="2 4" id="KW-0238">DNA-binding</keyword>
<evidence type="ECO:0000313" key="4">
    <source>
        <dbReference type="EMBL" id="SIT12058.1"/>
    </source>
</evidence>
<dbReference type="GO" id="GO:0003677">
    <property type="term" value="F:DNA binding"/>
    <property type="evidence" value="ECO:0007669"/>
    <property type="project" value="UniProtKB-KW"/>
</dbReference>
<protein>
    <submittedName>
        <fullName evidence="4">DNA-binding protein</fullName>
    </submittedName>
</protein>
<name>A0A1N7PNA5_9RHOB</name>
<proteinExistence type="inferred from homology"/>
<accession>A0A1N7PNA5</accession>
<evidence type="ECO:0000256" key="1">
    <source>
        <dbReference type="ARBA" id="ARBA00010529"/>
    </source>
</evidence>
<dbReference type="Proteomes" id="UP000186221">
    <property type="component" value="Unassembled WGS sequence"/>
</dbReference>
<evidence type="ECO:0000256" key="2">
    <source>
        <dbReference type="ARBA" id="ARBA00023125"/>
    </source>
</evidence>
<dbReference type="AlphaFoldDB" id="A0A1N7PNA5"/>